<accession>A0AAW0L522</accession>
<dbReference type="Pfam" id="PF13456">
    <property type="entry name" value="RVT_3"/>
    <property type="match status" value="1"/>
</dbReference>
<evidence type="ECO:0000313" key="3">
    <source>
        <dbReference type="Proteomes" id="UP000237347"/>
    </source>
</evidence>
<gene>
    <name evidence="2" type="ORF">CFP56_008785</name>
</gene>
<proteinExistence type="predicted"/>
<comment type="caution">
    <text evidence="2">The sequence shown here is derived from an EMBL/GenBank/DDBJ whole genome shotgun (WGS) entry which is preliminary data.</text>
</comment>
<protein>
    <recommendedName>
        <fullName evidence="1">RNase H type-1 domain-containing protein</fullName>
    </recommendedName>
</protein>
<evidence type="ECO:0000313" key="2">
    <source>
        <dbReference type="EMBL" id="KAK7845899.1"/>
    </source>
</evidence>
<dbReference type="EMBL" id="PKMF04000163">
    <property type="protein sequence ID" value="KAK7845899.1"/>
    <property type="molecule type" value="Genomic_DNA"/>
</dbReference>
<reference evidence="2 3" key="1">
    <citation type="journal article" date="2018" name="Sci. Data">
        <title>The draft genome sequence of cork oak.</title>
        <authorList>
            <person name="Ramos A.M."/>
            <person name="Usie A."/>
            <person name="Barbosa P."/>
            <person name="Barros P.M."/>
            <person name="Capote T."/>
            <person name="Chaves I."/>
            <person name="Simoes F."/>
            <person name="Abreu I."/>
            <person name="Carrasquinho I."/>
            <person name="Faro C."/>
            <person name="Guimaraes J.B."/>
            <person name="Mendonca D."/>
            <person name="Nobrega F."/>
            <person name="Rodrigues L."/>
            <person name="Saibo N.J.M."/>
            <person name="Varela M.C."/>
            <person name="Egas C."/>
            <person name="Matos J."/>
            <person name="Miguel C.M."/>
            <person name="Oliveira M.M."/>
            <person name="Ricardo C.P."/>
            <person name="Goncalves S."/>
        </authorList>
    </citation>
    <scope>NUCLEOTIDE SEQUENCE [LARGE SCALE GENOMIC DNA]</scope>
    <source>
        <strain evidence="3">cv. HL8</strain>
    </source>
</reference>
<dbReference type="AlphaFoldDB" id="A0AAW0L522"/>
<organism evidence="2 3">
    <name type="scientific">Quercus suber</name>
    <name type="common">Cork oak</name>
    <dbReference type="NCBI Taxonomy" id="58331"/>
    <lineage>
        <taxon>Eukaryota</taxon>
        <taxon>Viridiplantae</taxon>
        <taxon>Streptophyta</taxon>
        <taxon>Embryophyta</taxon>
        <taxon>Tracheophyta</taxon>
        <taxon>Spermatophyta</taxon>
        <taxon>Magnoliopsida</taxon>
        <taxon>eudicotyledons</taxon>
        <taxon>Gunneridae</taxon>
        <taxon>Pentapetalae</taxon>
        <taxon>rosids</taxon>
        <taxon>fabids</taxon>
        <taxon>Fagales</taxon>
        <taxon>Fagaceae</taxon>
        <taxon>Quercus</taxon>
    </lineage>
</organism>
<dbReference type="GO" id="GO:0004523">
    <property type="term" value="F:RNA-DNA hybrid ribonuclease activity"/>
    <property type="evidence" value="ECO:0007669"/>
    <property type="project" value="InterPro"/>
</dbReference>
<keyword evidence="3" id="KW-1185">Reference proteome</keyword>
<name>A0AAW0L522_QUESU</name>
<dbReference type="GO" id="GO:0003676">
    <property type="term" value="F:nucleic acid binding"/>
    <property type="evidence" value="ECO:0007669"/>
    <property type="project" value="InterPro"/>
</dbReference>
<dbReference type="InterPro" id="IPR002156">
    <property type="entry name" value="RNaseH_domain"/>
</dbReference>
<feature type="domain" description="RNase H type-1" evidence="1">
    <location>
        <begin position="28"/>
        <end position="63"/>
    </location>
</feature>
<evidence type="ECO:0000259" key="1">
    <source>
        <dbReference type="Pfam" id="PF13456"/>
    </source>
</evidence>
<dbReference type="Proteomes" id="UP000237347">
    <property type="component" value="Unassembled WGS sequence"/>
</dbReference>
<sequence length="90" mass="10494">MEQFVSVCWGIWKNRNDLRMGGKGKAGRTVIRNALHLVEEFRWWSFTHTKRQGNVPAHLLAQHTKSVEDYDAWLEEVPPLIAHACLHDKM</sequence>